<name>A0A5S5BAM5_STUST</name>
<dbReference type="Pfam" id="PF12276">
    <property type="entry name" value="DUF3617"/>
    <property type="match status" value="1"/>
</dbReference>
<protein>
    <submittedName>
        <fullName evidence="2">Uncharacterized protein DUF3617</fullName>
    </submittedName>
</protein>
<dbReference type="RefSeq" id="WP_148925703.1">
    <property type="nucleotide sequence ID" value="NZ_VNHQ01000013.1"/>
</dbReference>
<accession>A0A5S5BAM5</accession>
<evidence type="ECO:0000313" key="3">
    <source>
        <dbReference type="Proteomes" id="UP000324282"/>
    </source>
</evidence>
<keyword evidence="1" id="KW-0732">Signal</keyword>
<sequence length="174" mass="19394">MTHFARLSLAALLAAALPVQAAQLLPGLWEFSSEKLVVDCMQMPGMSEMLAQMNQLPPEQRKMMESMLAEQGVELGSGGVRICLSEAQVKSRKLPFQDEPGCKQEVLEQTESLWRFRFECPDAKGQGETKIINEREVASTIETTYTTGEQQGTSRMQSRGRWIGEDCGALKPQR</sequence>
<feature type="signal peptide" evidence="1">
    <location>
        <begin position="1"/>
        <end position="21"/>
    </location>
</feature>
<dbReference type="InterPro" id="IPR022061">
    <property type="entry name" value="DUF3617"/>
</dbReference>
<comment type="caution">
    <text evidence="2">The sequence shown here is derived from an EMBL/GenBank/DDBJ whole genome shotgun (WGS) entry which is preliminary data.</text>
</comment>
<evidence type="ECO:0000313" key="2">
    <source>
        <dbReference type="EMBL" id="TYP64121.1"/>
    </source>
</evidence>
<dbReference type="AlphaFoldDB" id="A0A5S5BAM5"/>
<organism evidence="2 3">
    <name type="scientific">Stutzerimonas stutzeri</name>
    <name type="common">Pseudomonas stutzeri</name>
    <dbReference type="NCBI Taxonomy" id="316"/>
    <lineage>
        <taxon>Bacteria</taxon>
        <taxon>Pseudomonadati</taxon>
        <taxon>Pseudomonadota</taxon>
        <taxon>Gammaproteobacteria</taxon>
        <taxon>Pseudomonadales</taxon>
        <taxon>Pseudomonadaceae</taxon>
        <taxon>Stutzerimonas</taxon>
    </lineage>
</organism>
<dbReference type="OrthoDB" id="7003228at2"/>
<dbReference type="EMBL" id="VNHQ01000013">
    <property type="protein sequence ID" value="TYP64121.1"/>
    <property type="molecule type" value="Genomic_DNA"/>
</dbReference>
<feature type="chain" id="PRO_5024336362" evidence="1">
    <location>
        <begin position="22"/>
        <end position="174"/>
    </location>
</feature>
<proteinExistence type="predicted"/>
<dbReference type="Proteomes" id="UP000324282">
    <property type="component" value="Unassembled WGS sequence"/>
</dbReference>
<evidence type="ECO:0000256" key="1">
    <source>
        <dbReference type="SAM" id="SignalP"/>
    </source>
</evidence>
<gene>
    <name evidence="2" type="ORF">A9A72_123906</name>
</gene>
<reference evidence="2 3" key="1">
    <citation type="submission" date="2019-07" db="EMBL/GenBank/DDBJ databases">
        <title>Deep subsurface shale carbon reservoir microbial communities from Ohio and West Virginia, USA.</title>
        <authorList>
            <person name="Wrighton K."/>
        </authorList>
    </citation>
    <scope>NUCLEOTIDE SEQUENCE [LARGE SCALE GENOMIC DNA]</scope>
    <source>
        <strain evidence="2 3">NP_8Ht</strain>
    </source>
</reference>